<dbReference type="Proteomes" id="UP000332933">
    <property type="component" value="Unassembled WGS sequence"/>
</dbReference>
<gene>
    <name evidence="3" type="primary">Aste57867_2598</name>
    <name evidence="2" type="ORF">As57867_002591</name>
    <name evidence="3" type="ORF">ASTE57867_2598</name>
</gene>
<evidence type="ECO:0000313" key="3">
    <source>
        <dbReference type="EMBL" id="VFT79794.1"/>
    </source>
</evidence>
<feature type="transmembrane region" description="Helical" evidence="1">
    <location>
        <begin position="466"/>
        <end position="486"/>
    </location>
</feature>
<feature type="transmembrane region" description="Helical" evidence="1">
    <location>
        <begin position="507"/>
        <end position="531"/>
    </location>
</feature>
<dbReference type="EMBL" id="CAADRA010000340">
    <property type="protein sequence ID" value="VFT79794.1"/>
    <property type="molecule type" value="Genomic_DNA"/>
</dbReference>
<keyword evidence="1" id="KW-1133">Transmembrane helix</keyword>
<evidence type="ECO:0000256" key="1">
    <source>
        <dbReference type="SAM" id="Phobius"/>
    </source>
</evidence>
<evidence type="ECO:0000313" key="4">
    <source>
        <dbReference type="Proteomes" id="UP000332933"/>
    </source>
</evidence>
<keyword evidence="4" id="KW-1185">Reference proteome</keyword>
<keyword evidence="1" id="KW-0812">Transmembrane</keyword>
<accession>A0A485K912</accession>
<reference evidence="3 4" key="1">
    <citation type="submission" date="2019-03" db="EMBL/GenBank/DDBJ databases">
        <authorList>
            <person name="Gaulin E."/>
            <person name="Dumas B."/>
        </authorList>
    </citation>
    <scope>NUCLEOTIDE SEQUENCE [LARGE SCALE GENOMIC DNA]</scope>
    <source>
        <strain evidence="3">CBS 568.67</strain>
    </source>
</reference>
<sequence>MANSASRQLRCQSMVTNGAVFFEALMRNIQFSDFSSYWGASFDIAIGAELRKTTSGQLWFNSTTLKPKLAISDEIILWQLHGVTKFDTQWQNYKSIGVVNYYSIQNAFGALYDFTLQYSNSTNRLDQQTTFKMYWGLANDLLAVSLNTSGIGGMSLIRSSPEFAFTNTSIQTLLIQNGTMSSPLGQAFTIVSNVIGQFGSIDMHFMPCPKQAKDAVHAILSGLRQTLLQNETSQSAYSQIYDPLWAMNPAPKAWTDINYITVGGSPLCPEVAVAASTPINQGLLTLLSWEVQCMTSYTWSNLAPNIEAMISSAILANLSSATFDDIARICVQNAPNSNACLQFLNQTVSFVVTFLTPLVDDVNPLVFAANTAIRALNVEFLQFGQMDQTSPVVLYRLNVLDPSQTEFTYFAWNFLVDWARGYREAVSFQGDVGTISLLTEILLPHNDPVNLGENPASMAIYLQNTVMFITCMMIVIATLLLVYVVVGRGHVETFNLLEIQRVGAIVWIGRTLLFVLSLTAVALLSTCPLQLVFDGSISYFQVVQDPWYKTFLAANEVTWLAAIVNDIAMAWTQEYTTCYATLNSVVVWLAVASLTFATPINHSMTIDKQCHIAQMDMQVVCTSGTLVVGHKFRFMVIFGIVVGSKIMCYVGTILLLPKPRPSKVTSLFVYAGARYLFTTSKWIQGDIYYMDRMSAVINGILTVRWRNVMYALDVKLWKTFRVDLLDETPFPPSHEMATAARLALPLNLDEI</sequence>
<dbReference type="EMBL" id="VJMH01000340">
    <property type="protein sequence ID" value="KAF0716895.1"/>
    <property type="molecule type" value="Genomic_DNA"/>
</dbReference>
<protein>
    <submittedName>
        <fullName evidence="3">Aste57867_2598 protein</fullName>
    </submittedName>
</protein>
<dbReference type="OrthoDB" id="79122at2759"/>
<feature type="transmembrane region" description="Helical" evidence="1">
    <location>
        <begin position="578"/>
        <end position="597"/>
    </location>
</feature>
<organism evidence="3 4">
    <name type="scientific">Aphanomyces stellatus</name>
    <dbReference type="NCBI Taxonomy" id="120398"/>
    <lineage>
        <taxon>Eukaryota</taxon>
        <taxon>Sar</taxon>
        <taxon>Stramenopiles</taxon>
        <taxon>Oomycota</taxon>
        <taxon>Saprolegniomycetes</taxon>
        <taxon>Saprolegniales</taxon>
        <taxon>Verrucalvaceae</taxon>
        <taxon>Aphanomyces</taxon>
    </lineage>
</organism>
<keyword evidence="1" id="KW-0472">Membrane</keyword>
<evidence type="ECO:0000313" key="2">
    <source>
        <dbReference type="EMBL" id="KAF0716895.1"/>
    </source>
</evidence>
<proteinExistence type="predicted"/>
<feature type="transmembrane region" description="Helical" evidence="1">
    <location>
        <begin position="551"/>
        <end position="571"/>
    </location>
</feature>
<reference evidence="2" key="2">
    <citation type="submission" date="2019-06" db="EMBL/GenBank/DDBJ databases">
        <title>Genomics analysis of Aphanomyces spp. identifies a new class of oomycete effector associated with host adaptation.</title>
        <authorList>
            <person name="Gaulin E."/>
        </authorList>
    </citation>
    <scope>NUCLEOTIDE SEQUENCE</scope>
    <source>
        <strain evidence="2">CBS 578.67</strain>
    </source>
</reference>
<dbReference type="AlphaFoldDB" id="A0A485K912"/>
<name>A0A485K912_9STRA</name>
<feature type="transmembrane region" description="Helical" evidence="1">
    <location>
        <begin position="634"/>
        <end position="656"/>
    </location>
</feature>